<proteinExistence type="predicted"/>
<evidence type="ECO:0000313" key="1">
    <source>
        <dbReference type="EMBL" id="MEK9501112.1"/>
    </source>
</evidence>
<accession>A0ABU9EAK3</accession>
<gene>
    <name evidence="1" type="ORF">WI372_08995</name>
</gene>
<dbReference type="EMBL" id="JBBHLI010000004">
    <property type="protein sequence ID" value="MEK9501112.1"/>
    <property type="molecule type" value="Genomic_DNA"/>
</dbReference>
<name>A0ABU9EAK3_9BACT</name>
<sequence length="202" mass="21409">MISRLCSSAIVGAFALGVSLPGASAISAQVVDAPQFGIGYVANAPDQMAGGSAYVILPVAGGLGLYADAKFDIDSPSKDIAFRSDLTGAEVRSSEEFTGARFLKQEFSYRSVNVALVRPLNSGVTLYAGGGMAWGENYKLYEQIVGELGYALWVVDPEFDETDVNLMGGLILRISSVLSTQIGYETRPKGVTAGISLRLPRW</sequence>
<evidence type="ECO:0008006" key="3">
    <source>
        <dbReference type="Google" id="ProtNLM"/>
    </source>
</evidence>
<reference evidence="1 2" key="1">
    <citation type="submission" date="2024-02" db="EMBL/GenBank/DDBJ databases">
        <title>A novel Gemmatimonadota bacterium.</title>
        <authorList>
            <person name="Du Z.-J."/>
            <person name="Ye Y.-Q."/>
        </authorList>
    </citation>
    <scope>NUCLEOTIDE SEQUENCE [LARGE SCALE GENOMIC DNA]</scope>
    <source>
        <strain evidence="1 2">DH-20</strain>
    </source>
</reference>
<dbReference type="Proteomes" id="UP001484239">
    <property type="component" value="Unassembled WGS sequence"/>
</dbReference>
<keyword evidence="2" id="KW-1185">Reference proteome</keyword>
<evidence type="ECO:0000313" key="2">
    <source>
        <dbReference type="Proteomes" id="UP001484239"/>
    </source>
</evidence>
<organism evidence="1 2">
    <name type="scientific">Gaopeijia maritima</name>
    <dbReference type="NCBI Taxonomy" id="3119007"/>
    <lineage>
        <taxon>Bacteria</taxon>
        <taxon>Pseudomonadati</taxon>
        <taxon>Gemmatimonadota</taxon>
        <taxon>Longimicrobiia</taxon>
        <taxon>Gaopeijiales</taxon>
        <taxon>Gaopeijiaceae</taxon>
        <taxon>Gaopeijia</taxon>
    </lineage>
</organism>
<comment type="caution">
    <text evidence="1">The sequence shown here is derived from an EMBL/GenBank/DDBJ whole genome shotgun (WGS) entry which is preliminary data.</text>
</comment>
<protein>
    <recommendedName>
        <fullName evidence="3">Outer membrane protein beta-barrel domain-containing protein</fullName>
    </recommendedName>
</protein>
<dbReference type="RefSeq" id="WP_405277168.1">
    <property type="nucleotide sequence ID" value="NZ_CP144380.1"/>
</dbReference>